<dbReference type="Gene3D" id="1.10.510.10">
    <property type="entry name" value="Transferase(Phosphotransferase) domain 1"/>
    <property type="match status" value="1"/>
</dbReference>
<dbReference type="PROSITE" id="PS00108">
    <property type="entry name" value="PROTEIN_KINASE_ST"/>
    <property type="match status" value="1"/>
</dbReference>
<evidence type="ECO:0000256" key="6">
    <source>
        <dbReference type="ARBA" id="ARBA00022840"/>
    </source>
</evidence>
<dbReference type="SUPFAM" id="SSF56112">
    <property type="entry name" value="Protein kinase-like (PK-like)"/>
    <property type="match status" value="1"/>
</dbReference>
<comment type="catalytic activity">
    <reaction evidence="8">
        <text>L-seryl-[protein] + ATP = O-phospho-L-seryl-[protein] + ADP + H(+)</text>
        <dbReference type="Rhea" id="RHEA:17989"/>
        <dbReference type="Rhea" id="RHEA-COMP:9863"/>
        <dbReference type="Rhea" id="RHEA-COMP:11604"/>
        <dbReference type="ChEBI" id="CHEBI:15378"/>
        <dbReference type="ChEBI" id="CHEBI:29999"/>
        <dbReference type="ChEBI" id="CHEBI:30616"/>
        <dbReference type="ChEBI" id="CHEBI:83421"/>
        <dbReference type="ChEBI" id="CHEBI:456216"/>
        <dbReference type="EC" id="2.7.11.1"/>
    </reaction>
</comment>
<reference evidence="12" key="3">
    <citation type="submission" date="2022-06" db="UniProtKB">
        <authorList>
            <consortium name="EnsemblMetazoa"/>
        </authorList>
    </citation>
    <scope>IDENTIFICATION</scope>
</reference>
<proteinExistence type="predicted"/>
<dbReference type="PANTHER" id="PTHR24346:SF42">
    <property type="entry name" value="SERINE_THREONINE-PROTEIN KINASE SIK3"/>
    <property type="match status" value="1"/>
</dbReference>
<reference evidence="13" key="1">
    <citation type="journal article" date="2020" name="PLoS Negl. Trop. Dis.">
        <title>High-quality nuclear genome for Sarcoptes scabiei-A critical resource for a neglected parasite.</title>
        <authorList>
            <person name="Korhonen P.K."/>
            <person name="Gasser R.B."/>
            <person name="Ma G."/>
            <person name="Wang T."/>
            <person name="Stroehlein A.J."/>
            <person name="Young N.D."/>
            <person name="Ang C.S."/>
            <person name="Fernando D.D."/>
            <person name="Lu H.C."/>
            <person name="Taylor S."/>
            <person name="Reynolds S.L."/>
            <person name="Mofiz E."/>
            <person name="Najaraj S.H."/>
            <person name="Gowda H."/>
            <person name="Madugundu A."/>
            <person name="Renuse S."/>
            <person name="Holt D."/>
            <person name="Pandey A."/>
            <person name="Papenfuss A.T."/>
            <person name="Fischer K."/>
        </authorList>
    </citation>
    <scope>NUCLEOTIDE SEQUENCE [LARGE SCALE GENOMIC DNA]</scope>
</reference>
<dbReference type="SMART" id="SM00220">
    <property type="entry name" value="S_TKc"/>
    <property type="match status" value="1"/>
</dbReference>
<evidence type="ECO:0000256" key="5">
    <source>
        <dbReference type="ARBA" id="ARBA00022777"/>
    </source>
</evidence>
<dbReference type="InterPro" id="IPR011009">
    <property type="entry name" value="Kinase-like_dom_sf"/>
</dbReference>
<keyword evidence="3" id="KW-0808">Transferase</keyword>
<dbReference type="Proteomes" id="UP000070412">
    <property type="component" value="Unassembled WGS sequence"/>
</dbReference>
<gene>
    <name evidence="11" type="ORF">SSS_4103</name>
</gene>
<dbReference type="InterPro" id="IPR008271">
    <property type="entry name" value="Ser/Thr_kinase_AS"/>
</dbReference>
<name>A0A834VCB4_SARSC</name>
<evidence type="ECO:0000256" key="3">
    <source>
        <dbReference type="ARBA" id="ARBA00022679"/>
    </source>
</evidence>
<dbReference type="GO" id="GO:0050321">
    <property type="term" value="F:tau-protein kinase activity"/>
    <property type="evidence" value="ECO:0007669"/>
    <property type="project" value="TreeGrafter"/>
</dbReference>
<dbReference type="Pfam" id="PF00069">
    <property type="entry name" value="Pkinase"/>
    <property type="match status" value="1"/>
</dbReference>
<evidence type="ECO:0000313" key="11">
    <source>
        <dbReference type="EMBL" id="KAF7490094.1"/>
    </source>
</evidence>
<dbReference type="GO" id="GO:0035556">
    <property type="term" value="P:intracellular signal transduction"/>
    <property type="evidence" value="ECO:0007669"/>
    <property type="project" value="TreeGrafter"/>
</dbReference>
<dbReference type="EC" id="2.7.11.1" evidence="1"/>
<dbReference type="PROSITE" id="PS00107">
    <property type="entry name" value="PROTEIN_KINASE_ATP"/>
    <property type="match status" value="1"/>
</dbReference>
<comment type="catalytic activity">
    <reaction evidence="7">
        <text>L-threonyl-[protein] + ATP = O-phospho-L-threonyl-[protein] + ADP + H(+)</text>
        <dbReference type="Rhea" id="RHEA:46608"/>
        <dbReference type="Rhea" id="RHEA-COMP:11060"/>
        <dbReference type="Rhea" id="RHEA-COMP:11605"/>
        <dbReference type="ChEBI" id="CHEBI:15378"/>
        <dbReference type="ChEBI" id="CHEBI:30013"/>
        <dbReference type="ChEBI" id="CHEBI:30616"/>
        <dbReference type="ChEBI" id="CHEBI:61977"/>
        <dbReference type="ChEBI" id="CHEBI:456216"/>
        <dbReference type="EC" id="2.7.11.1"/>
    </reaction>
</comment>
<dbReference type="AlphaFoldDB" id="A0A834VCB4"/>
<reference evidence="11" key="2">
    <citation type="submission" date="2020-01" db="EMBL/GenBank/DDBJ databases">
        <authorList>
            <person name="Korhonen P.K.K."/>
            <person name="Guangxu M.G."/>
            <person name="Wang T.W."/>
            <person name="Stroehlein A.J.S."/>
            <person name="Young N.D."/>
            <person name="Ang C.-S.A."/>
            <person name="Fernando D.W.F."/>
            <person name="Lu H.L."/>
            <person name="Taylor S.T."/>
            <person name="Ehtesham M.E.M."/>
            <person name="Najaraj S.H.N."/>
            <person name="Harsha G.H.G."/>
            <person name="Madugundu A.M."/>
            <person name="Renuse S.R."/>
            <person name="Holt D.H."/>
            <person name="Pandey A.P."/>
            <person name="Papenfuss A.P."/>
            <person name="Gasser R.B.G."/>
            <person name="Fischer K.F."/>
        </authorList>
    </citation>
    <scope>NUCLEOTIDE SEQUENCE</scope>
    <source>
        <strain evidence="11">SSS_KF_BRIS2020</strain>
    </source>
</reference>
<keyword evidence="4 9" id="KW-0547">Nucleotide-binding</keyword>
<dbReference type="InterPro" id="IPR017441">
    <property type="entry name" value="Protein_kinase_ATP_BS"/>
</dbReference>
<evidence type="ECO:0000256" key="2">
    <source>
        <dbReference type="ARBA" id="ARBA00022527"/>
    </source>
</evidence>
<feature type="binding site" evidence="9">
    <location>
        <position position="43"/>
    </location>
    <ligand>
        <name>ATP</name>
        <dbReference type="ChEBI" id="CHEBI:30616"/>
    </ligand>
</feature>
<evidence type="ECO:0000256" key="9">
    <source>
        <dbReference type="PROSITE-ProRule" id="PRU10141"/>
    </source>
</evidence>
<dbReference type="InterPro" id="IPR000719">
    <property type="entry name" value="Prot_kinase_dom"/>
</dbReference>
<keyword evidence="13" id="KW-1185">Reference proteome</keyword>
<dbReference type="EMBL" id="WVUK01000062">
    <property type="protein sequence ID" value="KAF7490094.1"/>
    <property type="molecule type" value="Genomic_DNA"/>
</dbReference>
<protein>
    <recommendedName>
        <fullName evidence="1">non-specific serine/threonine protein kinase</fullName>
        <ecNumber evidence="1">2.7.11.1</ecNumber>
    </recommendedName>
</protein>
<dbReference type="GO" id="GO:0005524">
    <property type="term" value="F:ATP binding"/>
    <property type="evidence" value="ECO:0007669"/>
    <property type="project" value="UniProtKB-UniRule"/>
</dbReference>
<evidence type="ECO:0000313" key="12">
    <source>
        <dbReference type="EnsemblMetazoa" id="KAF7490094.1"/>
    </source>
</evidence>
<dbReference type="PANTHER" id="PTHR24346">
    <property type="entry name" value="MAP/MICROTUBULE AFFINITY-REGULATING KINASE"/>
    <property type="match status" value="1"/>
</dbReference>
<keyword evidence="2" id="KW-0723">Serine/threonine-protein kinase</keyword>
<accession>A0A834VCB4</accession>
<dbReference type="FunFam" id="3.30.200.20:FF:000003">
    <property type="entry name" value="Non-specific serine/threonine protein kinase"/>
    <property type="match status" value="1"/>
</dbReference>
<evidence type="ECO:0000259" key="10">
    <source>
        <dbReference type="PROSITE" id="PS50011"/>
    </source>
</evidence>
<evidence type="ECO:0000256" key="1">
    <source>
        <dbReference type="ARBA" id="ARBA00012513"/>
    </source>
</evidence>
<dbReference type="GO" id="GO:0000226">
    <property type="term" value="P:microtubule cytoskeleton organization"/>
    <property type="evidence" value="ECO:0007669"/>
    <property type="project" value="TreeGrafter"/>
</dbReference>
<keyword evidence="5 11" id="KW-0418">Kinase</keyword>
<evidence type="ECO:0000256" key="7">
    <source>
        <dbReference type="ARBA" id="ARBA00047899"/>
    </source>
</evidence>
<dbReference type="EnsemblMetazoa" id="SSS_4103s_mrna">
    <property type="protein sequence ID" value="KAF7490094.1"/>
    <property type="gene ID" value="SSS_4103"/>
</dbReference>
<dbReference type="OrthoDB" id="193931at2759"/>
<feature type="domain" description="Protein kinase" evidence="10">
    <location>
        <begin position="14"/>
        <end position="267"/>
    </location>
</feature>
<organism evidence="11">
    <name type="scientific">Sarcoptes scabiei</name>
    <name type="common">Itch mite</name>
    <name type="synonym">Acarus scabiei</name>
    <dbReference type="NCBI Taxonomy" id="52283"/>
    <lineage>
        <taxon>Eukaryota</taxon>
        <taxon>Metazoa</taxon>
        <taxon>Ecdysozoa</taxon>
        <taxon>Arthropoda</taxon>
        <taxon>Chelicerata</taxon>
        <taxon>Arachnida</taxon>
        <taxon>Acari</taxon>
        <taxon>Acariformes</taxon>
        <taxon>Sarcoptiformes</taxon>
        <taxon>Astigmata</taxon>
        <taxon>Psoroptidia</taxon>
        <taxon>Sarcoptoidea</taxon>
        <taxon>Sarcoptidae</taxon>
        <taxon>Sarcoptinae</taxon>
        <taxon>Sarcoptes</taxon>
    </lineage>
</organism>
<dbReference type="PROSITE" id="PS50011">
    <property type="entry name" value="PROTEIN_KINASE_DOM"/>
    <property type="match status" value="1"/>
</dbReference>
<sequence length="965" mass="107718">MTDENGIPIRFGYYEMLKTIGKGNFAVVKLARHTIINIQVAIKVISLKSLDNDQVKKLLREIDIMKRIGSHKNIVRLYQVMHSDRHVMLVTEYCQGGELFEQLVNKGRLSENNSRFYFNQIIDAVQYLHMNGIVHRDLKAENLLLSSDYKRVKLADFGFSNYFSDQSLLATWCGSPPYAAPELFEGKQYNGPKADIWSLGVVLYVLVCGSLPFDGNTLLSLKLRVLSGRFRIPYFMSRDCEHLIRHMLVIDPDKRFSLQQIKQHRWMCQNKNSTETDANIKNNNENVEKETISSEKISDKLLNCHISDESSQMSRIEISKPKLTTSNTSDSDDDDFIANNQIDTFLIEWIASELNVDFDLVLESIKSRSYDEYYALYSLVSDTSHCHGSVSAPPSPPLLPIVPSTNQRKSSITTGIVEREPNSLSPNVSNVRRHTCPSATENTGSNQLTAPALFYHPPVSVAATMAPPMSNLPLAPPNYPLAMELLKPPPILLLANNNMGRRASDGQANYARLHHSDKPTTSNNPVDSLSSSCAINNKLATNSYLQPSSLFLTSYMKRKRHSLTDTNELISRQRRVQLAQANLNAEKSRRRASDGSTAGIYNNQQISIPSLQNELRALCVSSPPSLHTSPIHVPTMTNHHQTLQALSNSSLPPASPPALPQICEENQKQEGETESSENNSHCKTLADSTMTSLYGGFSPIPLLTPPQSFQTSPVTSPHHLNYLQQPNQSARINNSAVNILPQINPSKTTPSISITDELGASQFPILPPPLDFQLVASHPNLEKDNIGGGLNSSRVQTDLILNRLHRWRNDETDQTALQTTKISSELKQKNNESLKNFPSYLNLTFDEDSSKISPTATELSSRASFDGYHYNSLQCITGVLNNNLFTTDSGSICINDTKTAAKLLSKFGHDNKTNRHELHVLNYGHTALQISIEWNVLKQRLILKHISGDASTYKNLCNELISTIT</sequence>
<keyword evidence="6 9" id="KW-0067">ATP-binding</keyword>
<evidence type="ECO:0000256" key="4">
    <source>
        <dbReference type="ARBA" id="ARBA00022741"/>
    </source>
</evidence>
<evidence type="ECO:0000256" key="8">
    <source>
        <dbReference type="ARBA" id="ARBA00048679"/>
    </source>
</evidence>
<evidence type="ECO:0000313" key="13">
    <source>
        <dbReference type="Proteomes" id="UP000070412"/>
    </source>
</evidence>
<dbReference type="GO" id="GO:0005737">
    <property type="term" value="C:cytoplasm"/>
    <property type="evidence" value="ECO:0007669"/>
    <property type="project" value="TreeGrafter"/>
</dbReference>